<sequence length="235" mass="24649">VAPPTAPTAPSQDGIQRNNIDLPLPPPPSPTSLQQLGVNNGSEISQELNRLSSLSSTSNSLSASSPGHMSQIEVTMAGTVDEMSSGYVSTSSLNSHQASSSPSSTCGIKANNNAVTLIAALPPPPPPLPPCSQLRQQNEYDMNSQNQFDSGVGGDGLGGISHDSSVGHSSDGKSGGDYNKFLKEYSNKLLTLTKQNNNNTLSNTNILNDDLTPNDNPNSYKTNNLINSYHSPSKK</sequence>
<dbReference type="EMBL" id="GAKP01004741">
    <property type="protein sequence ID" value="JAC54211.1"/>
    <property type="molecule type" value="Transcribed_RNA"/>
</dbReference>
<organism evidence="2">
    <name type="scientific">Bactrocera dorsalis</name>
    <name type="common">Oriental fruit fly</name>
    <name type="synonym">Dacus dorsalis</name>
    <dbReference type="NCBI Taxonomy" id="27457"/>
    <lineage>
        <taxon>Eukaryota</taxon>
        <taxon>Metazoa</taxon>
        <taxon>Ecdysozoa</taxon>
        <taxon>Arthropoda</taxon>
        <taxon>Hexapoda</taxon>
        <taxon>Insecta</taxon>
        <taxon>Pterygota</taxon>
        <taxon>Neoptera</taxon>
        <taxon>Endopterygota</taxon>
        <taxon>Diptera</taxon>
        <taxon>Brachycera</taxon>
        <taxon>Muscomorpha</taxon>
        <taxon>Tephritoidea</taxon>
        <taxon>Tephritidae</taxon>
        <taxon>Bactrocera</taxon>
        <taxon>Bactrocera</taxon>
    </lineage>
</organism>
<feature type="compositionally biased region" description="Polar residues" evidence="1">
    <location>
        <begin position="37"/>
        <end position="50"/>
    </location>
</feature>
<reference evidence="2" key="1">
    <citation type="journal article" date="2014" name="BMC Genomics">
        <title>Characterizing the developmental transcriptome of the oriental fruit fly, Bactrocera dorsalis (Diptera: Tephritidae) through comparative genomic analysis with Drosophila melanogaster utilizing modENCODE datasets.</title>
        <authorList>
            <person name="Geib S.M."/>
            <person name="Calla B."/>
            <person name="Hall B."/>
            <person name="Hou S."/>
            <person name="Manoukis N.C."/>
        </authorList>
    </citation>
    <scope>NUCLEOTIDE SEQUENCE</scope>
    <source>
        <strain evidence="2">Punador</strain>
    </source>
</reference>
<dbReference type="AlphaFoldDB" id="A0A034WFA3"/>
<feature type="non-terminal residue" evidence="2">
    <location>
        <position position="235"/>
    </location>
</feature>
<feature type="region of interest" description="Disordered" evidence="1">
    <location>
        <begin position="196"/>
        <end position="235"/>
    </location>
</feature>
<dbReference type="OrthoDB" id="5911912at2759"/>
<feature type="compositionally biased region" description="Low complexity" evidence="1">
    <location>
        <begin position="51"/>
        <end position="65"/>
    </location>
</feature>
<feature type="non-terminal residue" evidence="2">
    <location>
        <position position="1"/>
    </location>
</feature>
<evidence type="ECO:0000313" key="2">
    <source>
        <dbReference type="EMBL" id="JAC54211.1"/>
    </source>
</evidence>
<feature type="region of interest" description="Disordered" evidence="1">
    <location>
        <begin position="144"/>
        <end position="173"/>
    </location>
</feature>
<feature type="region of interest" description="Disordered" evidence="1">
    <location>
        <begin position="1"/>
        <end position="68"/>
    </location>
</feature>
<feature type="compositionally biased region" description="Polar residues" evidence="1">
    <location>
        <begin position="8"/>
        <end position="19"/>
    </location>
</feature>
<feature type="region of interest" description="Disordered" evidence="1">
    <location>
        <begin position="86"/>
        <end position="105"/>
    </location>
</feature>
<feature type="compositionally biased region" description="Low complexity" evidence="1">
    <location>
        <begin position="196"/>
        <end position="218"/>
    </location>
</feature>
<feature type="compositionally biased region" description="Polar residues" evidence="1">
    <location>
        <begin position="219"/>
        <end position="235"/>
    </location>
</feature>
<accession>A0A034WFA3</accession>
<evidence type="ECO:0000256" key="1">
    <source>
        <dbReference type="SAM" id="MobiDB-lite"/>
    </source>
</evidence>
<protein>
    <submittedName>
        <fullName evidence="2">Uncharacterized protein</fullName>
    </submittedName>
</protein>
<proteinExistence type="predicted"/>
<feature type="compositionally biased region" description="Low complexity" evidence="1">
    <location>
        <begin position="160"/>
        <end position="169"/>
    </location>
</feature>
<name>A0A034WFA3_BACDO</name>